<name>A0AAV7LLQ2_PLEWA</name>
<protein>
    <submittedName>
        <fullName evidence="2">Uncharacterized protein</fullName>
    </submittedName>
</protein>
<dbReference type="EMBL" id="JANPWB010000015">
    <property type="protein sequence ID" value="KAJ1089848.1"/>
    <property type="molecule type" value="Genomic_DNA"/>
</dbReference>
<feature type="region of interest" description="Disordered" evidence="1">
    <location>
        <begin position="127"/>
        <end position="169"/>
    </location>
</feature>
<dbReference type="Proteomes" id="UP001066276">
    <property type="component" value="Chromosome 11"/>
</dbReference>
<sequence length="302" mass="32694">MQIRKWLDLEDCQRFSSCVIRVILAAASWVSSVLVQWNAFDVFRIAGSQKCGECWTLAMAWMATKPASAPNHCGSGIVGGALGSKPNTRRSSVVPMKKDTEKGSLYTSAVGLGTGARAGSTSAIVSLKKKPAQQQHPKGKEAGLLGRKQPQQHSPALSAHTGSGVTEASPGVDAMETINITVSSGLKINEKPDHYVDKSAKSEIGRNEPFVPDRTGMVSQDWMTKVENKVATLESAAMAQKKLCDATETHVTDTHRKLEELDNRFRCNNNLRVLGIAEDLEGSDTRKYIVELLKAAFSDLPN</sequence>
<comment type="caution">
    <text evidence="2">The sequence shown here is derived from an EMBL/GenBank/DDBJ whole genome shotgun (WGS) entry which is preliminary data.</text>
</comment>
<evidence type="ECO:0000313" key="2">
    <source>
        <dbReference type="EMBL" id="KAJ1089848.1"/>
    </source>
</evidence>
<proteinExistence type="predicted"/>
<reference evidence="2" key="1">
    <citation type="journal article" date="2022" name="bioRxiv">
        <title>Sequencing and chromosome-scale assembly of the giantPleurodeles waltlgenome.</title>
        <authorList>
            <person name="Brown T."/>
            <person name="Elewa A."/>
            <person name="Iarovenko S."/>
            <person name="Subramanian E."/>
            <person name="Araus A.J."/>
            <person name="Petzold A."/>
            <person name="Susuki M."/>
            <person name="Suzuki K.-i.T."/>
            <person name="Hayashi T."/>
            <person name="Toyoda A."/>
            <person name="Oliveira C."/>
            <person name="Osipova E."/>
            <person name="Leigh N.D."/>
            <person name="Simon A."/>
            <person name="Yun M.H."/>
        </authorList>
    </citation>
    <scope>NUCLEOTIDE SEQUENCE</scope>
    <source>
        <strain evidence="2">20211129_DDA</strain>
        <tissue evidence="2">Liver</tissue>
    </source>
</reference>
<keyword evidence="3" id="KW-1185">Reference proteome</keyword>
<evidence type="ECO:0000313" key="3">
    <source>
        <dbReference type="Proteomes" id="UP001066276"/>
    </source>
</evidence>
<evidence type="ECO:0000256" key="1">
    <source>
        <dbReference type="SAM" id="MobiDB-lite"/>
    </source>
</evidence>
<accession>A0AAV7LLQ2</accession>
<organism evidence="2 3">
    <name type="scientific">Pleurodeles waltl</name>
    <name type="common">Iberian ribbed newt</name>
    <dbReference type="NCBI Taxonomy" id="8319"/>
    <lineage>
        <taxon>Eukaryota</taxon>
        <taxon>Metazoa</taxon>
        <taxon>Chordata</taxon>
        <taxon>Craniata</taxon>
        <taxon>Vertebrata</taxon>
        <taxon>Euteleostomi</taxon>
        <taxon>Amphibia</taxon>
        <taxon>Batrachia</taxon>
        <taxon>Caudata</taxon>
        <taxon>Salamandroidea</taxon>
        <taxon>Salamandridae</taxon>
        <taxon>Pleurodelinae</taxon>
        <taxon>Pleurodeles</taxon>
    </lineage>
</organism>
<dbReference type="AlphaFoldDB" id="A0AAV7LLQ2"/>
<gene>
    <name evidence="2" type="ORF">NDU88_002992</name>
</gene>
<feature type="compositionally biased region" description="Polar residues" evidence="1">
    <location>
        <begin position="149"/>
        <end position="166"/>
    </location>
</feature>